<evidence type="ECO:0000313" key="7">
    <source>
        <dbReference type="Proteomes" id="UP000244855"/>
    </source>
</evidence>
<dbReference type="Gene3D" id="3.40.50.1820">
    <property type="entry name" value="alpha/beta hydrolase"/>
    <property type="match status" value="1"/>
</dbReference>
<evidence type="ECO:0000256" key="1">
    <source>
        <dbReference type="ARBA" id="ARBA00010515"/>
    </source>
</evidence>
<dbReference type="SUPFAM" id="SSF53474">
    <property type="entry name" value="alpha/beta-Hydrolases"/>
    <property type="match status" value="1"/>
</dbReference>
<comment type="similarity">
    <text evidence="1">Belongs to the 'GDXG' lipolytic enzyme family.</text>
</comment>
<evidence type="ECO:0000259" key="5">
    <source>
        <dbReference type="Pfam" id="PF07859"/>
    </source>
</evidence>
<feature type="domain" description="Alpha/beta hydrolase fold-3" evidence="5">
    <location>
        <begin position="126"/>
        <end position="338"/>
    </location>
</feature>
<dbReference type="Proteomes" id="UP000244855">
    <property type="component" value="Unassembled WGS sequence"/>
</dbReference>
<accession>A0A2V1D629</accession>
<keyword evidence="4" id="KW-0812">Transmembrane</keyword>
<dbReference type="InterPro" id="IPR050300">
    <property type="entry name" value="GDXG_lipolytic_enzyme"/>
</dbReference>
<protein>
    <submittedName>
        <fullName evidence="6">Alpha/beta-hydrolase</fullName>
    </submittedName>
</protein>
<dbReference type="Pfam" id="PF07859">
    <property type="entry name" value="Abhydrolase_3"/>
    <property type="match status" value="1"/>
</dbReference>
<keyword evidence="4" id="KW-0472">Membrane</keyword>
<reference evidence="6 7" key="1">
    <citation type="journal article" date="2018" name="Sci. Rep.">
        <title>Comparative genomics provides insights into the lifestyle and reveals functional heterogeneity of dark septate endophytic fungi.</title>
        <authorList>
            <person name="Knapp D.G."/>
            <person name="Nemeth J.B."/>
            <person name="Barry K."/>
            <person name="Hainaut M."/>
            <person name="Henrissat B."/>
            <person name="Johnson J."/>
            <person name="Kuo A."/>
            <person name="Lim J.H.P."/>
            <person name="Lipzen A."/>
            <person name="Nolan M."/>
            <person name="Ohm R.A."/>
            <person name="Tamas L."/>
            <person name="Grigoriev I.V."/>
            <person name="Spatafora J.W."/>
            <person name="Nagy L.G."/>
            <person name="Kovacs G.M."/>
        </authorList>
    </citation>
    <scope>NUCLEOTIDE SEQUENCE [LARGE SCALE GENOMIC DNA]</scope>
    <source>
        <strain evidence="6 7">DSE2036</strain>
    </source>
</reference>
<feature type="transmembrane region" description="Helical" evidence="4">
    <location>
        <begin position="12"/>
        <end position="34"/>
    </location>
</feature>
<dbReference type="STRING" id="97972.A0A2V1D629"/>
<feature type="active site" evidence="3">
    <location>
        <position position="204"/>
    </location>
</feature>
<evidence type="ECO:0000256" key="2">
    <source>
        <dbReference type="ARBA" id="ARBA00022801"/>
    </source>
</evidence>
<gene>
    <name evidence="6" type="ORF">DM02DRAFT_619204</name>
</gene>
<dbReference type="EMBL" id="KZ805582">
    <property type="protein sequence ID" value="PVH93536.1"/>
    <property type="molecule type" value="Genomic_DNA"/>
</dbReference>
<evidence type="ECO:0000256" key="4">
    <source>
        <dbReference type="SAM" id="Phobius"/>
    </source>
</evidence>
<organism evidence="6 7">
    <name type="scientific">Periconia macrospinosa</name>
    <dbReference type="NCBI Taxonomy" id="97972"/>
    <lineage>
        <taxon>Eukaryota</taxon>
        <taxon>Fungi</taxon>
        <taxon>Dikarya</taxon>
        <taxon>Ascomycota</taxon>
        <taxon>Pezizomycotina</taxon>
        <taxon>Dothideomycetes</taxon>
        <taxon>Pleosporomycetidae</taxon>
        <taxon>Pleosporales</taxon>
        <taxon>Massarineae</taxon>
        <taxon>Periconiaceae</taxon>
        <taxon>Periconia</taxon>
    </lineage>
</organism>
<dbReference type="PANTHER" id="PTHR48081">
    <property type="entry name" value="AB HYDROLASE SUPERFAMILY PROTEIN C4A8.06C"/>
    <property type="match status" value="1"/>
</dbReference>
<dbReference type="OrthoDB" id="2152029at2759"/>
<dbReference type="AlphaFoldDB" id="A0A2V1D629"/>
<dbReference type="InterPro" id="IPR033140">
    <property type="entry name" value="Lipase_GDXG_put_SER_AS"/>
</dbReference>
<sequence>MVPALSRYPLKAAATFAFILCAPSYLALIAVLNIPRSRRPNREWSLKTTIGCAWLRVFYRFATKIRLQQFHANPKKLGDRYVLVQPGDAKLYQGILEHSTIHAKSMPAVWFPKALEKDDKSQPIVVIHFQGGAFVTGTDPEETGQLPSRIFGDKLGATTFYAQYRLSRDEQTRFPAAIQDIVTFYQYVLSQGVSADNVVLSGDSAGGHLVLAFLKYLHDYKDILPSPRGAMVWSPWIDITDDAIERYKSSPQLATDFLPLTLIQWGKDAYLPAGAATSESDRYTSMLKHPFQSNTPIFINAGTAELLHEEIRDFADKMKAVPGNQIRFHETQHAPHDIIVAGGYTGFVKQAEEATEVARNFFKIDTLKTL</sequence>
<dbReference type="InterPro" id="IPR013094">
    <property type="entry name" value="AB_hydrolase_3"/>
</dbReference>
<dbReference type="GO" id="GO:0016787">
    <property type="term" value="F:hydrolase activity"/>
    <property type="evidence" value="ECO:0007669"/>
    <property type="project" value="UniProtKB-KW"/>
</dbReference>
<name>A0A2V1D629_9PLEO</name>
<keyword evidence="7" id="KW-1185">Reference proteome</keyword>
<dbReference type="PANTHER" id="PTHR48081:SF8">
    <property type="entry name" value="ALPHA_BETA HYDROLASE FOLD-3 DOMAIN-CONTAINING PROTEIN-RELATED"/>
    <property type="match status" value="1"/>
</dbReference>
<evidence type="ECO:0000313" key="6">
    <source>
        <dbReference type="EMBL" id="PVH93536.1"/>
    </source>
</evidence>
<dbReference type="PROSITE" id="PS01174">
    <property type="entry name" value="LIPASE_GDXG_SER"/>
    <property type="match status" value="1"/>
</dbReference>
<keyword evidence="4" id="KW-1133">Transmembrane helix</keyword>
<proteinExistence type="inferred from homology"/>
<dbReference type="InterPro" id="IPR029058">
    <property type="entry name" value="AB_hydrolase_fold"/>
</dbReference>
<keyword evidence="2 6" id="KW-0378">Hydrolase</keyword>
<evidence type="ECO:0000256" key="3">
    <source>
        <dbReference type="PROSITE-ProRule" id="PRU10038"/>
    </source>
</evidence>